<gene>
    <name evidence="1" type="ORF">HOLleu_21361</name>
</gene>
<dbReference type="EMBL" id="JAIZAY010000010">
    <property type="protein sequence ID" value="KAJ8034497.1"/>
    <property type="molecule type" value="Genomic_DNA"/>
</dbReference>
<protein>
    <submittedName>
        <fullName evidence="1">Uncharacterized protein</fullName>
    </submittedName>
</protein>
<name>A0A9Q1H3Y6_HOLLE</name>
<organism evidence="1 2">
    <name type="scientific">Holothuria leucospilota</name>
    <name type="common">Black long sea cucumber</name>
    <name type="synonym">Mertensiothuria leucospilota</name>
    <dbReference type="NCBI Taxonomy" id="206669"/>
    <lineage>
        <taxon>Eukaryota</taxon>
        <taxon>Metazoa</taxon>
        <taxon>Echinodermata</taxon>
        <taxon>Eleutherozoa</taxon>
        <taxon>Echinozoa</taxon>
        <taxon>Holothuroidea</taxon>
        <taxon>Aspidochirotacea</taxon>
        <taxon>Aspidochirotida</taxon>
        <taxon>Holothuriidae</taxon>
        <taxon>Holothuria</taxon>
    </lineage>
</organism>
<proteinExistence type="predicted"/>
<evidence type="ECO:0000313" key="1">
    <source>
        <dbReference type="EMBL" id="KAJ8034497.1"/>
    </source>
</evidence>
<comment type="caution">
    <text evidence="1">The sequence shown here is derived from an EMBL/GenBank/DDBJ whole genome shotgun (WGS) entry which is preliminary data.</text>
</comment>
<keyword evidence="2" id="KW-1185">Reference proteome</keyword>
<accession>A0A9Q1H3Y6</accession>
<dbReference type="AlphaFoldDB" id="A0A9Q1H3Y6"/>
<sequence length="95" mass="11006">MSKTKTPILLDPANYVHVKEHPAEGWHFDHDRRIILKLVHRRRKSPQVKGTITMMLLQLCKRSKYSSDDTSCAPDERIVFLYSKDNLIAATTKTI</sequence>
<evidence type="ECO:0000313" key="2">
    <source>
        <dbReference type="Proteomes" id="UP001152320"/>
    </source>
</evidence>
<dbReference type="Proteomes" id="UP001152320">
    <property type="component" value="Chromosome 10"/>
</dbReference>
<reference evidence="1" key="1">
    <citation type="submission" date="2021-10" db="EMBL/GenBank/DDBJ databases">
        <title>Tropical sea cucumber genome reveals ecological adaptation and Cuvierian tubules defense mechanism.</title>
        <authorList>
            <person name="Chen T."/>
        </authorList>
    </citation>
    <scope>NUCLEOTIDE SEQUENCE</scope>
    <source>
        <strain evidence="1">Nanhai2018</strain>
        <tissue evidence="1">Muscle</tissue>
    </source>
</reference>